<sequence length="188" mass="19290">MGIGRKSHGIGDVVTIMTDATAPLDPSVPDTPATRALAASGIGYTVTVHGRVNSLEEAAAARGLEPWQILKTLVVRKADDDFLLVLVPGDRQISWPKLRTLLGVSRLSMPDKEVARAATGYERGTITPFGSLQSPAGTPWPVIADALAASRPGPVSIGAGAHGVAASVATDDLVAALGAQVADVTEPL</sequence>
<dbReference type="Pfam" id="PF04073">
    <property type="entry name" value="tRNA_edit"/>
    <property type="match status" value="1"/>
</dbReference>
<dbReference type="EMBL" id="JACBZO010000001">
    <property type="protein sequence ID" value="NYI42577.1"/>
    <property type="molecule type" value="Genomic_DNA"/>
</dbReference>
<accession>A0A7Y9ZBX9</accession>
<dbReference type="AlphaFoldDB" id="A0A7Y9ZBX9"/>
<proteinExistence type="predicted"/>
<protein>
    <submittedName>
        <fullName evidence="2">Cys-tRNA(Pro) deacylase</fullName>
    </submittedName>
</protein>
<dbReference type="Proteomes" id="UP000547973">
    <property type="component" value="Unassembled WGS sequence"/>
</dbReference>
<dbReference type="PANTHER" id="PTHR30411">
    <property type="entry name" value="CYTOPLASMIC PROTEIN"/>
    <property type="match status" value="1"/>
</dbReference>
<dbReference type="InterPro" id="IPR036754">
    <property type="entry name" value="YbaK/aa-tRNA-synt-asso_dom_sf"/>
</dbReference>
<dbReference type="Gene3D" id="3.90.960.10">
    <property type="entry name" value="YbaK/aminoacyl-tRNA synthetase-associated domain"/>
    <property type="match status" value="1"/>
</dbReference>
<name>A0A7Y9ZBX9_9MICO</name>
<dbReference type="SUPFAM" id="SSF55826">
    <property type="entry name" value="YbaK/ProRS associated domain"/>
    <property type="match status" value="1"/>
</dbReference>
<reference evidence="2 3" key="1">
    <citation type="submission" date="2020-07" db="EMBL/GenBank/DDBJ databases">
        <title>Sequencing the genomes of 1000 actinobacteria strains.</title>
        <authorList>
            <person name="Klenk H.-P."/>
        </authorList>
    </citation>
    <scope>NUCLEOTIDE SEQUENCE [LARGE SCALE GENOMIC DNA]</scope>
    <source>
        <strain evidence="2 3">DSM 19970</strain>
    </source>
</reference>
<organism evidence="2 3">
    <name type="scientific">Demequina lutea</name>
    <dbReference type="NCBI Taxonomy" id="431489"/>
    <lineage>
        <taxon>Bacteria</taxon>
        <taxon>Bacillati</taxon>
        <taxon>Actinomycetota</taxon>
        <taxon>Actinomycetes</taxon>
        <taxon>Micrococcales</taxon>
        <taxon>Demequinaceae</taxon>
        <taxon>Demequina</taxon>
    </lineage>
</organism>
<gene>
    <name evidence="2" type="ORF">BKA03_002696</name>
</gene>
<evidence type="ECO:0000313" key="2">
    <source>
        <dbReference type="EMBL" id="NYI42577.1"/>
    </source>
</evidence>
<feature type="domain" description="YbaK/aminoacyl-tRNA synthetase-associated" evidence="1">
    <location>
        <begin position="51"/>
        <end position="174"/>
    </location>
</feature>
<dbReference type="CDD" id="cd04332">
    <property type="entry name" value="YbaK_like"/>
    <property type="match status" value="1"/>
</dbReference>
<evidence type="ECO:0000313" key="3">
    <source>
        <dbReference type="Proteomes" id="UP000547973"/>
    </source>
</evidence>
<dbReference type="GO" id="GO:0002161">
    <property type="term" value="F:aminoacyl-tRNA deacylase activity"/>
    <property type="evidence" value="ECO:0007669"/>
    <property type="project" value="InterPro"/>
</dbReference>
<evidence type="ECO:0000259" key="1">
    <source>
        <dbReference type="Pfam" id="PF04073"/>
    </source>
</evidence>
<comment type="caution">
    <text evidence="2">The sequence shown here is derived from an EMBL/GenBank/DDBJ whole genome shotgun (WGS) entry which is preliminary data.</text>
</comment>
<dbReference type="PANTHER" id="PTHR30411:SF1">
    <property type="entry name" value="CYTOPLASMIC PROTEIN"/>
    <property type="match status" value="1"/>
</dbReference>
<keyword evidence="3" id="KW-1185">Reference proteome</keyword>
<dbReference type="InterPro" id="IPR007214">
    <property type="entry name" value="YbaK/aa-tRNA-synth-assoc-dom"/>
</dbReference>